<dbReference type="Proteomes" id="UP000292082">
    <property type="component" value="Unassembled WGS sequence"/>
</dbReference>
<gene>
    <name evidence="1" type="ORF">BD310DRAFT_913960</name>
</gene>
<proteinExistence type="predicted"/>
<dbReference type="EMBL" id="ML145085">
    <property type="protein sequence ID" value="TBU65066.1"/>
    <property type="molecule type" value="Genomic_DNA"/>
</dbReference>
<evidence type="ECO:0000313" key="1">
    <source>
        <dbReference type="EMBL" id="TBU65066.1"/>
    </source>
</evidence>
<organism evidence="1 2">
    <name type="scientific">Dichomitus squalens</name>
    <dbReference type="NCBI Taxonomy" id="114155"/>
    <lineage>
        <taxon>Eukaryota</taxon>
        <taxon>Fungi</taxon>
        <taxon>Dikarya</taxon>
        <taxon>Basidiomycota</taxon>
        <taxon>Agaricomycotina</taxon>
        <taxon>Agaricomycetes</taxon>
        <taxon>Polyporales</taxon>
        <taxon>Polyporaceae</taxon>
        <taxon>Dichomitus</taxon>
    </lineage>
</organism>
<dbReference type="OMA" id="MVHHSEN"/>
<keyword evidence="2" id="KW-1185">Reference proteome</keyword>
<sequence length="243" mass="25794">MPVLSRVIFFGFQAALLVSIGGPVSAPLSALATPLPFPMPLMPHVADYASRIPVKNYTTVVQDPLEKESSVARRDMDPVIVDHASSFISSYARRQDDSLTALTASAAELDGLASQASTSGDDPVYQAQVLSAVTGYQTDLLGFRTLLGDQEKGLANYDPNDPLEDALKAMINATKDALSSITTIVYGLPVLGPILGPVVYEIKCLLDQILDLTENLTDGLLNLLIPDLNVVIALATAIMVVPA</sequence>
<evidence type="ECO:0000313" key="2">
    <source>
        <dbReference type="Proteomes" id="UP000292082"/>
    </source>
</evidence>
<dbReference type="AlphaFoldDB" id="A0A4Q9QD04"/>
<name>A0A4Q9QD04_9APHY</name>
<protein>
    <submittedName>
        <fullName evidence="1">Uncharacterized protein</fullName>
    </submittedName>
</protein>
<accession>A0A4Q9QD04</accession>
<reference evidence="1 2" key="1">
    <citation type="submission" date="2019-01" db="EMBL/GenBank/DDBJ databases">
        <title>Draft genome sequences of three monokaryotic isolates of the white-rot basidiomycete fungus Dichomitus squalens.</title>
        <authorList>
            <consortium name="DOE Joint Genome Institute"/>
            <person name="Lopez S.C."/>
            <person name="Andreopoulos B."/>
            <person name="Pangilinan J."/>
            <person name="Lipzen A."/>
            <person name="Riley R."/>
            <person name="Ahrendt S."/>
            <person name="Ng V."/>
            <person name="Barry K."/>
            <person name="Daum C."/>
            <person name="Grigoriev I.V."/>
            <person name="Hilden K.S."/>
            <person name="Makela M.R."/>
            <person name="de Vries R.P."/>
        </authorList>
    </citation>
    <scope>NUCLEOTIDE SEQUENCE [LARGE SCALE GENOMIC DNA]</scope>
    <source>
        <strain evidence="1 2">CBS 464.89</strain>
    </source>
</reference>